<sequence>MPERVLHTKMNGVIPSVPITTLAGIASLSDLLPEMPLPTPLPQTMNNKSLLFHPRVADEAKILLSMRDESLVPQLIMSLSQTSSDHIELKDHHASLEQPLEAQQHQPELLKAILHANPQVFKGPQCNAPRSWPQQASHQMTSDYEHFSPSYSNSSSSRLTPQNSPAHVSIGRTMLPGGIPHAQQPRMPVAPQNHTDATQSSPFTVPSPSPRATVITEQTRTSTTPQHIIEDTHCLNNVAAHFNMHSPATMSTPSPLMSSIGSITPQHHAMSSGLTPQHNMHMTPPTESGITHSIQSQLHHPIHQPHQMHQQQSMNLHQPLFDPLMSRQLHQHQMPQNMDIDHTIHHDNQQFLLDQVSSLPEIDLPLGSLDTGHNRDMLHNQMAPSQSNVYGDVNTGTNLGTPMMPLSQSLPSTQPVQHSQVLFQPQFMDQQTTSSVHHSIQSQHQSSEQISQQLQPLPNLLQSAQQHQHPKQPNNVADKLSMKKPVISLDRSLADQALLKKHSGPTNEKSPVRASRTNTSYCEDKIKSESESEEEVGKNNKYFKSKAKDRQSQKDKDKSEKKSPKDDDKRQSKFEKKMVPVLQKLNVEELLETNTYQRFNNLVETIFENTEEAALDEIEEDGDVPQELLIADHHLQALCTEAAKLKSLGAMESIPADRLIMTSSNMPKTIYLEDVIDRIILFVKFQLQNTIYPSYDPVYRIDSKGKGDNTASGRKKRSTAKEVREKSLLMVYSKLNELVGLLSELLNIQILTDTSVLHASTLGVAPFFVENVSDLQLSALKLVTIIFTKYDKHRRLLLDDILASIARLPSSKRSLRTYKLSTDDHIQMLTALVLQLIQCVVVMPDAALVGSDKIVVKEEDDKKTSMSNLDVDLIILGKYDAAQRLAGNFLTAFLNKCSSKGDEVDYRPIFENFVQDLLTTVNRPEWPAAELMLSLLGKLLVGHFSNKSSDMALRTASIEYLGVVAARLRKDAVTSHCKLSIIDQIISDIKLEQSRDSEYDRIKDREISGLSEAEERVIFLQKVLLDYLAVNGTKDSALGYARHFYLAQWYKDCAMDKQRIANPNKFITPTKKSKKQQRNKKRGGRNRVSSSESEDEVEEEPPEPDENENSEQKNSESYRIIEERKKLIISKIRPHSTGTKPGILQTFIDYNSAELISQYLASTRPFSQSFDRYLREILRVLTESSIAIRTKAMKCLTMIVEADPSVLARADMQLGVKHSFLDHSTSVREAAVDLVGKFILSRPELIDKYYDKLLARILDTGVSVRKRVIKILKDICMEFPEYEKIPEICVKMIRRVNDEEGIRKLVMEVFQNMWFTPVKERPNLDGKALLRKVMNITDVVAACKDMGLEWFEQLLSSLFKPKEDKEDSTKLVTEPPKALLTACSQIVDCLIENVLRLEETNLPEIESLEDRASNQKRGSSQRLVACLTTLYLFAKIRPQLLMSHAITLQPYLSLKCQTQGDYQIISSVAHTLELVVPLMEHPSETFLAQLEEDSVKLILQHDRSVVASCLSCLGSIVNNVTKNFKLIRDCFKKYYSTLTVYKSMYEANPNNPTLVKYKPYFRRALFTVGLLLRHFDFTDPQVIEGLSEKIKDQVFETLSYFVNLEAEDTRQYTLEAIGSLCIRHYEFMMLPQLEELYHHFLTSEFASVQMRTQVLNNIEMYLAEEERRMIKQDLEWAKLSKQENLKEMGDVTSGMASAVIQRYLKQILESFLHSDLQVRHAALKVIQLILAQGLVHPVTIVPYLICMSTDCEKSVSHSADKQLQDIEKKYPGFVHTKAGVGIKLSYRLQKILQKDPSLVRGMRIREGEYPSALNGFLYTILRNTKQQRRAIVQSFLKQFDESAKTNLSQMLYLADNLAYFAYQVQDEPLFIIHNIDIIISISGTNLLHSFKEALLPKEGSVQPQQQSEQPQPQTHPEIPQMASPHQQGLATEHLPLMGQSQHPILYPQGEQMSMPSQIPTEGQFTQPPAPAPIVPPAPSVPSLPRLPEDTKILRDYMSASQGFRLLLDLRQHLKSLYGFSDGKISQYSPSESAKVYEKAVNRKNNQMFKPKDTLEKLKEENKEEDELDEEGRRELVKKYLDFKQLMLKFDPDEPDDDDDDENPGRSSKRLDKTAGSSEPDKFNDSNAVQYLVTQAPEHPNHSTTPGQDPPRVPKLTIHASHRVTTHEKEHHRKHRTHKTEKPKKHKKKKKRRLSDSSDSGDDYSDPDFHV</sequence>
<comment type="caution">
    <text evidence="1">The sequence shown here is derived from an EMBL/GenBank/DDBJ whole genome shotgun (WGS) entry which is preliminary data.</text>
</comment>
<gene>
    <name evidence="1" type="ORF">QAD02_014679</name>
</gene>
<keyword evidence="2" id="KW-1185">Reference proteome</keyword>
<evidence type="ECO:0000313" key="2">
    <source>
        <dbReference type="Proteomes" id="UP001239111"/>
    </source>
</evidence>
<protein>
    <submittedName>
        <fullName evidence="1">Uncharacterized protein</fullName>
    </submittedName>
</protein>
<name>A0ACC2P6E0_9HYME</name>
<accession>A0ACC2P6E0</accession>
<proteinExistence type="predicted"/>
<dbReference type="EMBL" id="CM056742">
    <property type="protein sequence ID" value="KAJ8678892.1"/>
    <property type="molecule type" value="Genomic_DNA"/>
</dbReference>
<reference evidence="1" key="1">
    <citation type="submission" date="2023-04" db="EMBL/GenBank/DDBJ databases">
        <title>A chromosome-level genome assembly of the parasitoid wasp Eretmocerus hayati.</title>
        <authorList>
            <person name="Zhong Y."/>
            <person name="Liu S."/>
            <person name="Liu Y."/>
        </authorList>
    </citation>
    <scope>NUCLEOTIDE SEQUENCE</scope>
    <source>
        <strain evidence="1">ZJU_SS_LIU_2023</strain>
    </source>
</reference>
<dbReference type="Proteomes" id="UP001239111">
    <property type="component" value="Chromosome 2"/>
</dbReference>
<evidence type="ECO:0000313" key="1">
    <source>
        <dbReference type="EMBL" id="KAJ8678892.1"/>
    </source>
</evidence>
<organism evidence="1 2">
    <name type="scientific">Eretmocerus hayati</name>
    <dbReference type="NCBI Taxonomy" id="131215"/>
    <lineage>
        <taxon>Eukaryota</taxon>
        <taxon>Metazoa</taxon>
        <taxon>Ecdysozoa</taxon>
        <taxon>Arthropoda</taxon>
        <taxon>Hexapoda</taxon>
        <taxon>Insecta</taxon>
        <taxon>Pterygota</taxon>
        <taxon>Neoptera</taxon>
        <taxon>Endopterygota</taxon>
        <taxon>Hymenoptera</taxon>
        <taxon>Apocrita</taxon>
        <taxon>Proctotrupomorpha</taxon>
        <taxon>Chalcidoidea</taxon>
        <taxon>Aphelinidae</taxon>
        <taxon>Aphelininae</taxon>
        <taxon>Eretmocerus</taxon>
    </lineage>
</organism>